<dbReference type="Proteomes" id="UP000831495">
    <property type="component" value="Chromosome"/>
</dbReference>
<accession>A0ABY4PA63</accession>
<dbReference type="EMBL" id="CP093366">
    <property type="protein sequence ID" value="UQS82594.1"/>
    <property type="molecule type" value="Genomic_DNA"/>
</dbReference>
<name>A0ABY4PA63_9LACO</name>
<keyword evidence="2" id="KW-1185">Reference proteome</keyword>
<reference evidence="1" key="1">
    <citation type="journal article" date="2022" name="Int. J. Syst. Evol. Microbiol.">
        <title>Apilactobacillus apisilvae sp. nov., Nicolia spurrieriana gen. nov. sp. nov., Bombilactobacillus folatiphilus sp. nov. and Bombilactobacillus thymidiniphilus sp. nov., four new lactic acid bacterial isolates from stingless bees Tetragonula carbonaria and Austroplebeia australis.</title>
        <authorList>
            <person name="Oliphant S.A."/>
            <person name="Watson-Haigh N.S."/>
            <person name="Sumby K.M."/>
            <person name="Gardner J."/>
            <person name="Groom S."/>
            <person name="Jiranek V."/>
        </authorList>
    </citation>
    <scope>NUCLEOTIDE SEQUENCE</scope>
    <source>
        <strain evidence="1">SG4_D2</strain>
    </source>
</reference>
<proteinExistence type="predicted"/>
<gene>
    <name evidence="1" type="ORF">MOO45_02800</name>
</gene>
<sequence length="59" mass="6711">MIVNTKDPVVCFKAMRTHGKFIFDEDKKLYLNLKAAKKRAAVLNNRDETDQWKVVGASG</sequence>
<evidence type="ECO:0000313" key="2">
    <source>
        <dbReference type="Proteomes" id="UP000831495"/>
    </source>
</evidence>
<dbReference type="RefSeq" id="WP_249514872.1">
    <property type="nucleotide sequence ID" value="NZ_CP093366.1"/>
</dbReference>
<organism evidence="1 2">
    <name type="scientific">Bombilactobacillus folatiphilus</name>
    <dbReference type="NCBI Taxonomy" id="2923362"/>
    <lineage>
        <taxon>Bacteria</taxon>
        <taxon>Bacillati</taxon>
        <taxon>Bacillota</taxon>
        <taxon>Bacilli</taxon>
        <taxon>Lactobacillales</taxon>
        <taxon>Lactobacillaceae</taxon>
        <taxon>Bombilactobacillus</taxon>
    </lineage>
</organism>
<evidence type="ECO:0000313" key="1">
    <source>
        <dbReference type="EMBL" id="UQS82594.1"/>
    </source>
</evidence>
<protein>
    <submittedName>
        <fullName evidence="1">Uncharacterized protein</fullName>
    </submittedName>
</protein>